<dbReference type="EMBL" id="VSRR010114227">
    <property type="protein sequence ID" value="MPC98468.1"/>
    <property type="molecule type" value="Genomic_DNA"/>
</dbReference>
<evidence type="ECO:0000313" key="3">
    <source>
        <dbReference type="Proteomes" id="UP000324222"/>
    </source>
</evidence>
<name>A0A5B7JZT8_PORTR</name>
<dbReference type="Proteomes" id="UP000324222">
    <property type="component" value="Unassembled WGS sequence"/>
</dbReference>
<accession>A0A5B7JZT8</accession>
<feature type="region of interest" description="Disordered" evidence="1">
    <location>
        <begin position="1"/>
        <end position="61"/>
    </location>
</feature>
<protein>
    <submittedName>
        <fullName evidence="2">Uncharacterized protein</fullName>
    </submittedName>
</protein>
<dbReference type="AlphaFoldDB" id="A0A5B7JZT8"/>
<comment type="caution">
    <text evidence="2">The sequence shown here is derived from an EMBL/GenBank/DDBJ whole genome shotgun (WGS) entry which is preliminary data.</text>
</comment>
<feature type="compositionally biased region" description="Basic and acidic residues" evidence="1">
    <location>
        <begin position="1"/>
        <end position="30"/>
    </location>
</feature>
<feature type="compositionally biased region" description="Basic and acidic residues" evidence="1">
    <location>
        <begin position="41"/>
        <end position="55"/>
    </location>
</feature>
<proteinExistence type="predicted"/>
<evidence type="ECO:0000256" key="1">
    <source>
        <dbReference type="SAM" id="MobiDB-lite"/>
    </source>
</evidence>
<organism evidence="2 3">
    <name type="scientific">Portunus trituberculatus</name>
    <name type="common">Swimming crab</name>
    <name type="synonym">Neptunus trituberculatus</name>
    <dbReference type="NCBI Taxonomy" id="210409"/>
    <lineage>
        <taxon>Eukaryota</taxon>
        <taxon>Metazoa</taxon>
        <taxon>Ecdysozoa</taxon>
        <taxon>Arthropoda</taxon>
        <taxon>Crustacea</taxon>
        <taxon>Multicrustacea</taxon>
        <taxon>Malacostraca</taxon>
        <taxon>Eumalacostraca</taxon>
        <taxon>Eucarida</taxon>
        <taxon>Decapoda</taxon>
        <taxon>Pleocyemata</taxon>
        <taxon>Brachyura</taxon>
        <taxon>Eubrachyura</taxon>
        <taxon>Portunoidea</taxon>
        <taxon>Portunidae</taxon>
        <taxon>Portuninae</taxon>
        <taxon>Portunus</taxon>
    </lineage>
</organism>
<keyword evidence="3" id="KW-1185">Reference proteome</keyword>
<sequence length="61" mass="6682">MGKSNEGEEDKRNDWGCEKKASSNDKKHSTITEPLGTPEAYGERAMGERRLRGETGARGTA</sequence>
<reference evidence="2 3" key="1">
    <citation type="submission" date="2019-05" db="EMBL/GenBank/DDBJ databases">
        <title>Another draft genome of Portunus trituberculatus and its Hox gene families provides insights of decapod evolution.</title>
        <authorList>
            <person name="Jeong J.-H."/>
            <person name="Song I."/>
            <person name="Kim S."/>
            <person name="Choi T."/>
            <person name="Kim D."/>
            <person name="Ryu S."/>
            <person name="Kim W."/>
        </authorList>
    </citation>
    <scope>NUCLEOTIDE SEQUENCE [LARGE SCALE GENOMIC DNA]</scope>
    <source>
        <tissue evidence="2">Muscle</tissue>
    </source>
</reference>
<evidence type="ECO:0000313" key="2">
    <source>
        <dbReference type="EMBL" id="MPC98468.1"/>
    </source>
</evidence>
<gene>
    <name evidence="2" type="ORF">E2C01_093840</name>
</gene>